<reference evidence="2" key="1">
    <citation type="submission" date="2013-12" db="EMBL/GenBank/DDBJ databases">
        <authorList>
            <person name="Aslett M."/>
        </authorList>
    </citation>
    <scope>NUCLEOTIDE SEQUENCE [LARGE SCALE GENOMIC DNA]</scope>
    <source>
        <strain evidence="2">Lindley</strain>
    </source>
</reference>
<sequence>MQLIFSFAARILLCLTYYSSVGIGEWQLQTLLHGDHGHPDIRGYIRIRTDNGYEILSTKGYENKNSYP</sequence>
<evidence type="ECO:0000313" key="2">
    <source>
        <dbReference type="Proteomes" id="UP000050741"/>
    </source>
</evidence>
<dbReference type="AlphaFoldDB" id="A0A183BMA8"/>
<keyword evidence="1" id="KW-0732">Signal</keyword>
<reference evidence="3" key="3">
    <citation type="submission" date="2016-06" db="UniProtKB">
        <authorList>
            <consortium name="WormBaseParasite"/>
        </authorList>
    </citation>
    <scope>IDENTIFICATION</scope>
</reference>
<name>A0A183BMA8_GLOPA</name>
<evidence type="ECO:0000256" key="1">
    <source>
        <dbReference type="SAM" id="SignalP"/>
    </source>
</evidence>
<organism evidence="2 3">
    <name type="scientific">Globodera pallida</name>
    <name type="common">Potato cyst nematode worm</name>
    <name type="synonym">Heterodera pallida</name>
    <dbReference type="NCBI Taxonomy" id="36090"/>
    <lineage>
        <taxon>Eukaryota</taxon>
        <taxon>Metazoa</taxon>
        <taxon>Ecdysozoa</taxon>
        <taxon>Nematoda</taxon>
        <taxon>Chromadorea</taxon>
        <taxon>Rhabditida</taxon>
        <taxon>Tylenchina</taxon>
        <taxon>Tylenchomorpha</taxon>
        <taxon>Tylenchoidea</taxon>
        <taxon>Heteroderidae</taxon>
        <taxon>Heteroderinae</taxon>
        <taxon>Globodera</taxon>
    </lineage>
</organism>
<dbReference type="WBParaSite" id="GPLIN_000174300">
    <property type="protein sequence ID" value="GPLIN_000174300"/>
    <property type="gene ID" value="GPLIN_000174300"/>
</dbReference>
<reference evidence="2" key="2">
    <citation type="submission" date="2014-05" db="EMBL/GenBank/DDBJ databases">
        <title>The genome and life-stage specific transcriptomes of Globodera pallida elucidate key aspects of plant parasitism by a cyst nematode.</title>
        <authorList>
            <person name="Cotton J.A."/>
            <person name="Lilley C.J."/>
            <person name="Jones L.M."/>
            <person name="Kikuchi T."/>
            <person name="Reid A.J."/>
            <person name="Thorpe P."/>
            <person name="Tsai I.J."/>
            <person name="Beasley H."/>
            <person name="Blok V."/>
            <person name="Cock P.J.A."/>
            <person name="Van den Akker S.E."/>
            <person name="Holroyd N."/>
            <person name="Hunt M."/>
            <person name="Mantelin S."/>
            <person name="Naghra H."/>
            <person name="Pain A."/>
            <person name="Palomares-Rius J.E."/>
            <person name="Zarowiecki M."/>
            <person name="Berriman M."/>
            <person name="Jones J.T."/>
            <person name="Urwin P.E."/>
        </authorList>
    </citation>
    <scope>NUCLEOTIDE SEQUENCE [LARGE SCALE GENOMIC DNA]</scope>
    <source>
        <strain evidence="2">Lindley</strain>
    </source>
</reference>
<accession>A0A183BMA8</accession>
<feature type="chain" id="PRO_5008146330" evidence="1">
    <location>
        <begin position="25"/>
        <end position="68"/>
    </location>
</feature>
<keyword evidence="2" id="KW-1185">Reference proteome</keyword>
<evidence type="ECO:0000313" key="3">
    <source>
        <dbReference type="WBParaSite" id="GPLIN_000174300"/>
    </source>
</evidence>
<feature type="signal peptide" evidence="1">
    <location>
        <begin position="1"/>
        <end position="24"/>
    </location>
</feature>
<dbReference type="Proteomes" id="UP000050741">
    <property type="component" value="Unassembled WGS sequence"/>
</dbReference>
<proteinExistence type="predicted"/>
<protein>
    <submittedName>
        <fullName evidence="3">Secreted protein</fullName>
    </submittedName>
</protein>